<dbReference type="InterPro" id="IPR013589">
    <property type="entry name" value="Bac_transglu_N"/>
</dbReference>
<comment type="caution">
    <text evidence="2">The sequence shown here is derived from an EMBL/GenBank/DDBJ whole genome shotgun (WGS) entry which is preliminary data.</text>
</comment>
<organism evidence="2 3">
    <name type="scientific">Chelatococcus reniformis</name>
    <dbReference type="NCBI Taxonomy" id="1494448"/>
    <lineage>
        <taxon>Bacteria</taxon>
        <taxon>Pseudomonadati</taxon>
        <taxon>Pseudomonadota</taxon>
        <taxon>Alphaproteobacteria</taxon>
        <taxon>Hyphomicrobiales</taxon>
        <taxon>Chelatococcaceae</taxon>
        <taxon>Chelatococcus</taxon>
    </lineage>
</organism>
<sequence length="246" mass="26445">MPSRFDAQHVLRWHIECGEAGRLRAAEDAFGNHVHIFSGDGPLEQVQFSISGEVETFDQAGVVRNAPERLPPAVFLRQTPATEPDADIRAFARDVAAAGGSDQLGTLHALMRALHQRLPVAAAEPRATAQAAFEEKTATARDHAHILVGAARSLDWPARFVSGYRLDDADGQAAHTMHEWAEVMVADYGWIGFDSAHDICPTDRYVRLAVATDYDGAAPVVGTKAGADQTVNLTVRAAAALSQTQS</sequence>
<dbReference type="PANTHER" id="PTHR33490">
    <property type="entry name" value="BLR5614 PROTEIN-RELATED"/>
    <property type="match status" value="1"/>
</dbReference>
<reference evidence="2" key="1">
    <citation type="journal article" date="2014" name="Int. J. Syst. Evol. Microbiol.">
        <title>Complete genome sequence of Corynebacterium casei LMG S-19264T (=DSM 44701T), isolated from a smear-ripened cheese.</title>
        <authorList>
            <consortium name="US DOE Joint Genome Institute (JGI-PGF)"/>
            <person name="Walter F."/>
            <person name="Albersmeier A."/>
            <person name="Kalinowski J."/>
            <person name="Ruckert C."/>
        </authorList>
    </citation>
    <scope>NUCLEOTIDE SEQUENCE</scope>
    <source>
        <strain evidence="2">CGMCC 1.12919</strain>
    </source>
</reference>
<evidence type="ECO:0000313" key="3">
    <source>
        <dbReference type="Proteomes" id="UP000637002"/>
    </source>
</evidence>
<evidence type="ECO:0000313" key="2">
    <source>
        <dbReference type="EMBL" id="GGC67990.1"/>
    </source>
</evidence>
<dbReference type="Gene3D" id="3.10.620.30">
    <property type="match status" value="1"/>
</dbReference>
<dbReference type="Pfam" id="PF01841">
    <property type="entry name" value="Transglut_core"/>
    <property type="match status" value="1"/>
</dbReference>
<keyword evidence="3" id="KW-1185">Reference proteome</keyword>
<dbReference type="EMBL" id="BMGG01000005">
    <property type="protein sequence ID" value="GGC67990.1"/>
    <property type="molecule type" value="Genomic_DNA"/>
</dbReference>
<proteinExistence type="predicted"/>
<dbReference type="PANTHER" id="PTHR33490:SF6">
    <property type="entry name" value="SLL1049 PROTEIN"/>
    <property type="match status" value="1"/>
</dbReference>
<dbReference type="AlphaFoldDB" id="A0A916UEG2"/>
<reference evidence="2" key="2">
    <citation type="submission" date="2020-09" db="EMBL/GenBank/DDBJ databases">
        <authorList>
            <person name="Sun Q."/>
            <person name="Zhou Y."/>
        </authorList>
    </citation>
    <scope>NUCLEOTIDE SEQUENCE</scope>
    <source>
        <strain evidence="2">CGMCC 1.12919</strain>
    </source>
</reference>
<accession>A0A916UEG2</accession>
<dbReference type="InterPro" id="IPR038765">
    <property type="entry name" value="Papain-like_cys_pep_sf"/>
</dbReference>
<evidence type="ECO:0000259" key="1">
    <source>
        <dbReference type="SMART" id="SM00460"/>
    </source>
</evidence>
<name>A0A916UEG2_9HYPH</name>
<gene>
    <name evidence="2" type="ORF">GCM10010994_28200</name>
</gene>
<feature type="domain" description="Transglutaminase-like" evidence="1">
    <location>
        <begin position="132"/>
        <end position="197"/>
    </location>
</feature>
<dbReference type="SUPFAM" id="SSF54001">
    <property type="entry name" value="Cysteine proteinases"/>
    <property type="match status" value="1"/>
</dbReference>
<dbReference type="Proteomes" id="UP000637002">
    <property type="component" value="Unassembled WGS sequence"/>
</dbReference>
<dbReference type="InterPro" id="IPR002931">
    <property type="entry name" value="Transglutaminase-like"/>
</dbReference>
<dbReference type="SMART" id="SM00460">
    <property type="entry name" value="TGc"/>
    <property type="match status" value="1"/>
</dbReference>
<dbReference type="Pfam" id="PF08379">
    <property type="entry name" value="Bact_transglu_N"/>
    <property type="match status" value="1"/>
</dbReference>
<protein>
    <submittedName>
        <fullName evidence="2">Transglutaminase</fullName>
    </submittedName>
</protein>